<keyword evidence="2" id="KW-1185">Reference proteome</keyword>
<evidence type="ECO:0000313" key="1">
    <source>
        <dbReference type="EMBL" id="MDO7905892.1"/>
    </source>
</evidence>
<proteinExistence type="predicted"/>
<dbReference type="EMBL" id="JAUQTB010000002">
    <property type="protein sequence ID" value="MDO7905892.1"/>
    <property type="molecule type" value="Genomic_DNA"/>
</dbReference>
<name>A0ABT9CD50_9BACL</name>
<protein>
    <submittedName>
        <fullName evidence="1">Uncharacterized protein</fullName>
    </submittedName>
</protein>
<organism evidence="1 2">
    <name type="scientific">Paenibacillus lacisoli</name>
    <dbReference type="NCBI Taxonomy" id="3064525"/>
    <lineage>
        <taxon>Bacteria</taxon>
        <taxon>Bacillati</taxon>
        <taxon>Bacillota</taxon>
        <taxon>Bacilli</taxon>
        <taxon>Bacillales</taxon>
        <taxon>Paenibacillaceae</taxon>
        <taxon>Paenibacillus</taxon>
    </lineage>
</organism>
<dbReference type="RefSeq" id="WP_305023086.1">
    <property type="nucleotide sequence ID" value="NZ_JAUQTB010000002.1"/>
</dbReference>
<dbReference type="Proteomes" id="UP001240171">
    <property type="component" value="Unassembled WGS sequence"/>
</dbReference>
<reference evidence="1 2" key="1">
    <citation type="submission" date="2023-07" db="EMBL/GenBank/DDBJ databases">
        <title>Paenibacillus sp. JX-17 nov. isolated from soil.</title>
        <authorList>
            <person name="Wan Y."/>
            <person name="Liu B."/>
        </authorList>
    </citation>
    <scope>NUCLEOTIDE SEQUENCE [LARGE SCALE GENOMIC DNA]</scope>
    <source>
        <strain evidence="1 2">JX-17</strain>
    </source>
</reference>
<gene>
    <name evidence="1" type="ORF">Q5741_05605</name>
</gene>
<accession>A0ABT9CD50</accession>
<sequence length="130" mass="14896">MANFDEIKGRYKGIDEALQSFFCEYSGILFLEQTAGGSVTSRYVWAELQQAEQAMQSRIYDDYTSLVLSVLEQLSQVDLKLLNEFTHSANQVKQCIRQEGPLLLSSVEDVYKFVKRELVLQQSIYVKLAL</sequence>
<comment type="caution">
    <text evidence="1">The sequence shown here is derived from an EMBL/GenBank/DDBJ whole genome shotgun (WGS) entry which is preliminary data.</text>
</comment>
<evidence type="ECO:0000313" key="2">
    <source>
        <dbReference type="Proteomes" id="UP001240171"/>
    </source>
</evidence>